<evidence type="ECO:0000313" key="6">
    <source>
        <dbReference type="EMBL" id="PYE78399.1"/>
    </source>
</evidence>
<keyword evidence="7" id="KW-1185">Reference proteome</keyword>
<protein>
    <submittedName>
        <fullName evidence="6">DNA-binding transcriptional LysR family regulator</fullName>
    </submittedName>
</protein>
<proteinExistence type="inferred from homology"/>
<gene>
    <name evidence="6" type="ORF">DFQ15_10749</name>
</gene>
<dbReference type="RefSeq" id="WP_110465203.1">
    <property type="nucleotide sequence ID" value="NZ_JAMOFZ010000007.1"/>
</dbReference>
<dbReference type="Pfam" id="PF03466">
    <property type="entry name" value="LysR_substrate"/>
    <property type="match status" value="1"/>
</dbReference>
<keyword evidence="2" id="KW-0805">Transcription regulation</keyword>
<evidence type="ECO:0000313" key="7">
    <source>
        <dbReference type="Proteomes" id="UP000247540"/>
    </source>
</evidence>
<dbReference type="GO" id="GO:0000976">
    <property type="term" value="F:transcription cis-regulatory region binding"/>
    <property type="evidence" value="ECO:0007669"/>
    <property type="project" value="TreeGrafter"/>
</dbReference>
<evidence type="ECO:0000256" key="1">
    <source>
        <dbReference type="ARBA" id="ARBA00009437"/>
    </source>
</evidence>
<accession>A0A318SMG5</accession>
<comment type="caution">
    <text evidence="6">The sequence shown here is derived from an EMBL/GenBank/DDBJ whole genome shotgun (WGS) entry which is preliminary data.</text>
</comment>
<dbReference type="InterPro" id="IPR000847">
    <property type="entry name" value="LysR_HTH_N"/>
</dbReference>
<name>A0A318SMG5_9BURK</name>
<feature type="domain" description="HTH lysR-type" evidence="5">
    <location>
        <begin position="1"/>
        <end position="59"/>
    </location>
</feature>
<organism evidence="6 7">
    <name type="scientific">Xylophilus ampelinus</name>
    <dbReference type="NCBI Taxonomy" id="54067"/>
    <lineage>
        <taxon>Bacteria</taxon>
        <taxon>Pseudomonadati</taxon>
        <taxon>Pseudomonadota</taxon>
        <taxon>Betaproteobacteria</taxon>
        <taxon>Burkholderiales</taxon>
        <taxon>Xylophilus</taxon>
    </lineage>
</organism>
<comment type="similarity">
    <text evidence="1">Belongs to the LysR transcriptional regulatory family.</text>
</comment>
<keyword evidence="4" id="KW-0804">Transcription</keyword>
<evidence type="ECO:0000256" key="3">
    <source>
        <dbReference type="ARBA" id="ARBA00023125"/>
    </source>
</evidence>
<dbReference type="InterPro" id="IPR036388">
    <property type="entry name" value="WH-like_DNA-bd_sf"/>
</dbReference>
<dbReference type="SUPFAM" id="SSF46785">
    <property type="entry name" value="Winged helix' DNA-binding domain"/>
    <property type="match status" value="1"/>
</dbReference>
<reference evidence="6 7" key="1">
    <citation type="submission" date="2018-06" db="EMBL/GenBank/DDBJ databases">
        <title>Genomic Encyclopedia of Type Strains, Phase III (KMG-III): the genomes of soil and plant-associated and newly described type strains.</title>
        <authorList>
            <person name="Whitman W."/>
        </authorList>
    </citation>
    <scope>NUCLEOTIDE SEQUENCE [LARGE SCALE GENOMIC DNA]</scope>
    <source>
        <strain evidence="6 7">CECT 7646</strain>
    </source>
</reference>
<dbReference type="AlphaFoldDB" id="A0A318SMG5"/>
<keyword evidence="3 6" id="KW-0238">DNA-binding</keyword>
<dbReference type="PANTHER" id="PTHR30126:SF94">
    <property type="entry name" value="LYSR FAMILY TRANSCRIPTIONAL REGULATOR"/>
    <property type="match status" value="1"/>
</dbReference>
<dbReference type="InterPro" id="IPR005119">
    <property type="entry name" value="LysR_subst-bd"/>
</dbReference>
<dbReference type="PANTHER" id="PTHR30126">
    <property type="entry name" value="HTH-TYPE TRANSCRIPTIONAL REGULATOR"/>
    <property type="match status" value="1"/>
</dbReference>
<dbReference type="PROSITE" id="PS50931">
    <property type="entry name" value="HTH_LYSR"/>
    <property type="match status" value="1"/>
</dbReference>
<sequence length="296" mass="31543">MLSQRVLQTFLAVAEEGSFAAAAHRVALTPSAVGLQMRTLEDELKRTLFTRDGKTVALNAQGRALLPLAERMAALYAQMLRADTAGATMAGTVQLGAVVSGLGRLVQATLDLKRRHPALDLHVSSGKSDRLIAQVESGDLDAAVVVRDPVQSSPALAWTPLYTEPLVLLVPAGTAPGGVRALVERHPFIRFSRAEHTGQLVERTLRRLRARPQEFLELNSIEAIADLVRDGLGVALLPLLDGRGWQADARLGVVEIAQAAEAREMALVQLRTAPKTAVIAAIAEGFRSRGQVPGGG</sequence>
<evidence type="ECO:0000256" key="4">
    <source>
        <dbReference type="ARBA" id="ARBA00023163"/>
    </source>
</evidence>
<evidence type="ECO:0000256" key="2">
    <source>
        <dbReference type="ARBA" id="ARBA00023015"/>
    </source>
</evidence>
<dbReference type="SUPFAM" id="SSF53850">
    <property type="entry name" value="Periplasmic binding protein-like II"/>
    <property type="match status" value="1"/>
</dbReference>
<dbReference type="GO" id="GO:0003700">
    <property type="term" value="F:DNA-binding transcription factor activity"/>
    <property type="evidence" value="ECO:0007669"/>
    <property type="project" value="InterPro"/>
</dbReference>
<dbReference type="InterPro" id="IPR036390">
    <property type="entry name" value="WH_DNA-bd_sf"/>
</dbReference>
<dbReference type="Pfam" id="PF00126">
    <property type="entry name" value="HTH_1"/>
    <property type="match status" value="1"/>
</dbReference>
<dbReference type="Gene3D" id="3.40.190.10">
    <property type="entry name" value="Periplasmic binding protein-like II"/>
    <property type="match status" value="2"/>
</dbReference>
<dbReference type="EMBL" id="QJTC01000007">
    <property type="protein sequence ID" value="PYE78399.1"/>
    <property type="molecule type" value="Genomic_DNA"/>
</dbReference>
<evidence type="ECO:0000259" key="5">
    <source>
        <dbReference type="PROSITE" id="PS50931"/>
    </source>
</evidence>
<dbReference type="OrthoDB" id="9803735at2"/>
<dbReference type="Gene3D" id="1.10.10.10">
    <property type="entry name" value="Winged helix-like DNA-binding domain superfamily/Winged helix DNA-binding domain"/>
    <property type="match status" value="1"/>
</dbReference>
<dbReference type="Proteomes" id="UP000247540">
    <property type="component" value="Unassembled WGS sequence"/>
</dbReference>